<name>A0AAI9PF06_PECCC</name>
<evidence type="ECO:0000256" key="1">
    <source>
        <dbReference type="SAM" id="MobiDB-lite"/>
    </source>
</evidence>
<reference evidence="2" key="1">
    <citation type="submission" date="2022-06" db="EMBL/GenBank/DDBJ databases">
        <title>Draft genome sequences of Pectobacterium carotovorum subsp. carotovorum str. NBRC12380.</title>
        <authorList>
            <person name="Wakabayashi Y."/>
            <person name="Kojima K."/>
        </authorList>
    </citation>
    <scope>NUCLEOTIDE SEQUENCE</scope>
    <source>
        <strain evidence="2">NBRC 12380</strain>
    </source>
</reference>
<feature type="region of interest" description="Disordered" evidence="1">
    <location>
        <begin position="229"/>
        <end position="251"/>
    </location>
</feature>
<dbReference type="Proteomes" id="UP001058167">
    <property type="component" value="Unassembled WGS sequence"/>
</dbReference>
<dbReference type="Proteomes" id="UP001165145">
    <property type="component" value="Unassembled WGS sequence"/>
</dbReference>
<feature type="region of interest" description="Disordered" evidence="1">
    <location>
        <begin position="45"/>
        <end position="114"/>
    </location>
</feature>
<proteinExistence type="predicted"/>
<evidence type="ECO:0000313" key="2">
    <source>
        <dbReference type="EMBL" id="GKX47987.1"/>
    </source>
</evidence>
<organism evidence="3 5">
    <name type="scientific">Pectobacterium carotovorum subsp. carotovorum</name>
    <name type="common">Erwinia carotovora subsp. carotovora</name>
    <dbReference type="NCBI Taxonomy" id="555"/>
    <lineage>
        <taxon>Bacteria</taxon>
        <taxon>Pseudomonadati</taxon>
        <taxon>Pseudomonadota</taxon>
        <taxon>Gammaproteobacteria</taxon>
        <taxon>Enterobacterales</taxon>
        <taxon>Pectobacteriaceae</taxon>
        <taxon>Pectobacterium</taxon>
    </lineage>
</organism>
<gene>
    <name evidence="3" type="ORF">Pcaca03_28750</name>
    <name evidence="2" type="ORF">SOASR016_27390</name>
</gene>
<dbReference type="RefSeq" id="WP_261867025.1">
    <property type="nucleotide sequence ID" value="NZ_BRLF01000006.1"/>
</dbReference>
<accession>A0AAI9PF06</accession>
<reference evidence="3" key="2">
    <citation type="submission" date="2023-02" db="EMBL/GenBank/DDBJ databases">
        <title>Pectobacterium carotovorum subsp. carotovorum NBRC 12380.</title>
        <authorList>
            <person name="Ichikawa N."/>
            <person name="Sato H."/>
            <person name="Tonouchi N."/>
        </authorList>
    </citation>
    <scope>NUCLEOTIDE SEQUENCE</scope>
    <source>
        <strain evidence="3">NBRC 12380</strain>
    </source>
</reference>
<evidence type="ECO:0000313" key="4">
    <source>
        <dbReference type="Proteomes" id="UP001058167"/>
    </source>
</evidence>
<keyword evidence="4" id="KW-1185">Reference proteome</keyword>
<comment type="caution">
    <text evidence="3">The sequence shown here is derived from an EMBL/GenBank/DDBJ whole genome shotgun (WGS) entry which is preliminary data.</text>
</comment>
<dbReference type="EMBL" id="BSRL01000006">
    <property type="protein sequence ID" value="GLV70431.1"/>
    <property type="molecule type" value="Genomic_DNA"/>
</dbReference>
<dbReference type="AlphaFoldDB" id="A0AAI9PF06"/>
<feature type="compositionally biased region" description="Basic and acidic residues" evidence="1">
    <location>
        <begin position="78"/>
        <end position="96"/>
    </location>
</feature>
<protein>
    <submittedName>
        <fullName evidence="3">Uncharacterized protein</fullName>
    </submittedName>
</protein>
<evidence type="ECO:0000313" key="3">
    <source>
        <dbReference type="EMBL" id="GLV70431.1"/>
    </source>
</evidence>
<feature type="compositionally biased region" description="Polar residues" evidence="1">
    <location>
        <begin position="54"/>
        <end position="75"/>
    </location>
</feature>
<dbReference type="EMBL" id="BRLF01000006">
    <property type="protein sequence ID" value="GKX47987.1"/>
    <property type="molecule type" value="Genomic_DNA"/>
</dbReference>
<sequence length="270" mass="29732">MPNTPDWGAIETAYCAGVLSLREIAAQHNITEGAIRKKAAKLGWVRNKKGGTQKGTQVRKSGTQKNSVRTTQSPAKSGDGEKRAEGKAEHHQETKPIRGSRTNPPIKPFQTGNQHALKHGGYARRMLFKDEVIEDARALQLEDELFRLRANNLTAAENIGRWLTLMEDAKTDEERDKLSALMVAADKAMMRNTVRIESITGTLATVGKIFADTDYRLAATEKVSLEADRLKREAGDPNDNAPRGLNDFYADIETDTESGAASVLDNKSEE</sequence>
<evidence type="ECO:0000313" key="5">
    <source>
        <dbReference type="Proteomes" id="UP001165145"/>
    </source>
</evidence>